<accession>A0A8R1DQG8</accession>
<dbReference type="AlphaFoldDB" id="A0A8R1DQG8"/>
<evidence type="ECO:0008006" key="13">
    <source>
        <dbReference type="Google" id="ProtNLM"/>
    </source>
</evidence>
<feature type="compositionally biased region" description="Basic and acidic residues" evidence="8">
    <location>
        <begin position="491"/>
        <end position="513"/>
    </location>
</feature>
<feature type="signal peptide" evidence="10">
    <location>
        <begin position="1"/>
        <end position="16"/>
    </location>
</feature>
<feature type="transmembrane region" description="Helical" evidence="9">
    <location>
        <begin position="193"/>
        <end position="213"/>
    </location>
</feature>
<organism evidence="11 12">
    <name type="scientific">Caenorhabditis japonica</name>
    <dbReference type="NCBI Taxonomy" id="281687"/>
    <lineage>
        <taxon>Eukaryota</taxon>
        <taxon>Metazoa</taxon>
        <taxon>Ecdysozoa</taxon>
        <taxon>Nematoda</taxon>
        <taxon>Chromadorea</taxon>
        <taxon>Rhabditida</taxon>
        <taxon>Rhabditina</taxon>
        <taxon>Rhabditomorpha</taxon>
        <taxon>Rhabditoidea</taxon>
        <taxon>Rhabditidae</taxon>
        <taxon>Peloderinae</taxon>
        <taxon>Caenorhabditis</taxon>
    </lineage>
</organism>
<dbReference type="PANTHER" id="PTHR13598">
    <property type="entry name" value="AT07567P-RELATED"/>
    <property type="match status" value="1"/>
</dbReference>
<dbReference type="Proteomes" id="UP000005237">
    <property type="component" value="Unassembled WGS sequence"/>
</dbReference>
<feature type="transmembrane region" description="Helical" evidence="9">
    <location>
        <begin position="162"/>
        <end position="187"/>
    </location>
</feature>
<dbReference type="Pfam" id="PF10225">
    <property type="entry name" value="NEMP"/>
    <property type="match status" value="1"/>
</dbReference>
<evidence type="ECO:0000256" key="3">
    <source>
        <dbReference type="ARBA" id="ARBA00022692"/>
    </source>
</evidence>
<evidence type="ECO:0000256" key="2">
    <source>
        <dbReference type="ARBA" id="ARBA00005748"/>
    </source>
</evidence>
<comment type="similarity">
    <text evidence="2">Belongs to the NEMP family.</text>
</comment>
<evidence type="ECO:0000256" key="6">
    <source>
        <dbReference type="ARBA" id="ARBA00023136"/>
    </source>
</evidence>
<feature type="compositionally biased region" description="Low complexity" evidence="8">
    <location>
        <begin position="523"/>
        <end position="532"/>
    </location>
</feature>
<feature type="transmembrane region" description="Helical" evidence="9">
    <location>
        <begin position="225"/>
        <end position="243"/>
    </location>
</feature>
<feature type="transmembrane region" description="Helical" evidence="9">
    <location>
        <begin position="295"/>
        <end position="311"/>
    </location>
</feature>
<dbReference type="PANTHER" id="PTHR13598:SF1">
    <property type="entry name" value="AT07567P-RELATED"/>
    <property type="match status" value="1"/>
</dbReference>
<reference evidence="12" key="1">
    <citation type="submission" date="2010-08" db="EMBL/GenBank/DDBJ databases">
        <authorList>
            <consortium name="Caenorhabditis japonica Sequencing Consortium"/>
            <person name="Wilson R.K."/>
        </authorList>
    </citation>
    <scope>NUCLEOTIDE SEQUENCE [LARGE SCALE GENOMIC DNA]</scope>
    <source>
        <strain evidence="12">DF5081</strain>
    </source>
</reference>
<evidence type="ECO:0000256" key="4">
    <source>
        <dbReference type="ARBA" id="ARBA00022729"/>
    </source>
</evidence>
<evidence type="ECO:0000256" key="8">
    <source>
        <dbReference type="SAM" id="MobiDB-lite"/>
    </source>
</evidence>
<keyword evidence="7" id="KW-0539">Nucleus</keyword>
<dbReference type="EnsemblMetazoa" id="CJA09089.1">
    <property type="protein sequence ID" value="CJA09089.1"/>
    <property type="gene ID" value="WBGene00128293"/>
</dbReference>
<sequence>MRILTSFSLLLAASHAFQFDDCAEKPGALTRAHHVAGKLYSGNLDFYHQKALPYNPIYAFTDVILQINLTDGDSYQFYQGSNCSTVQQLYDNDNRYFGLLRKAALLRSHQLNPFNDTIVGVATTEPYQISVLIWKVNYVRVGVYVVAILLFLLASKLVRNIIFYYTSGCSFGLLASLLLVAFIVWRVAPKKTIGVPILIGGWSVSIYMLHFAWNNLQSIMLEYQKYVIGYFAAVLLISLAVCYKRGPPTDARSHDIAQWTLQLIALTLIYFSVQIIEVTIGTTAALVLQQITRGFLLSGIRWYFVGLFAFWKKLFPPKRRFLNEEEYEELGEKTTKEQLAQLREYCKKEGSRPWKLAGNVRSARRLARFVEGEDEHVTEDEMYAHEISADVLDRYEDDDDQFFQQRTPNRRNFYEDDGEEEEEEEEEWDEIVVKRRASDYGRGSVQSVRVPRSVSARLLSPYQSLNRTIGAGVGYHRENSRNNRVTSSYYSEHRPRGYRAEDERQSRGRRFEYEVQNSLIEPSISSSNSSSSGMTPSEYMRRARRADAVSKTPTRRFPPTDTEEVAADE</sequence>
<evidence type="ECO:0000256" key="5">
    <source>
        <dbReference type="ARBA" id="ARBA00022989"/>
    </source>
</evidence>
<evidence type="ECO:0000313" key="11">
    <source>
        <dbReference type="EnsemblMetazoa" id="CJA09089.1"/>
    </source>
</evidence>
<comment type="subcellular location">
    <subcellularLocation>
        <location evidence="1">Nucleus inner membrane</location>
        <topology evidence="1">Multi-pass membrane protein</topology>
        <orientation evidence="1">Nucleoplasmic side</orientation>
    </subcellularLocation>
</comment>
<evidence type="ECO:0000256" key="1">
    <source>
        <dbReference type="ARBA" id="ARBA00004575"/>
    </source>
</evidence>
<evidence type="ECO:0000256" key="10">
    <source>
        <dbReference type="SAM" id="SignalP"/>
    </source>
</evidence>
<protein>
    <recommendedName>
        <fullName evidence="13">Nuclear envelope integral membrane protein 1</fullName>
    </recommendedName>
</protein>
<evidence type="ECO:0000256" key="7">
    <source>
        <dbReference type="ARBA" id="ARBA00023242"/>
    </source>
</evidence>
<feature type="region of interest" description="Disordered" evidence="8">
    <location>
        <begin position="473"/>
        <end position="569"/>
    </location>
</feature>
<proteinExistence type="inferred from homology"/>
<keyword evidence="4 10" id="KW-0732">Signal</keyword>
<keyword evidence="3 9" id="KW-0812">Transmembrane</keyword>
<feature type="compositionally biased region" description="Basic and acidic residues" evidence="8">
    <location>
        <begin position="539"/>
        <end position="548"/>
    </location>
</feature>
<reference evidence="11" key="2">
    <citation type="submission" date="2022-06" db="UniProtKB">
        <authorList>
            <consortium name="EnsemblMetazoa"/>
        </authorList>
    </citation>
    <scope>IDENTIFICATION</scope>
    <source>
        <strain evidence="11">DF5081</strain>
    </source>
</reference>
<dbReference type="InterPro" id="IPR019358">
    <property type="entry name" value="NEMP_fam"/>
</dbReference>
<evidence type="ECO:0000256" key="9">
    <source>
        <dbReference type="SAM" id="Phobius"/>
    </source>
</evidence>
<keyword evidence="5 9" id="KW-1133">Transmembrane helix</keyword>
<dbReference type="GO" id="GO:0005637">
    <property type="term" value="C:nuclear inner membrane"/>
    <property type="evidence" value="ECO:0007669"/>
    <property type="project" value="UniProtKB-SubCell"/>
</dbReference>
<feature type="transmembrane region" description="Helical" evidence="9">
    <location>
        <begin position="263"/>
        <end position="288"/>
    </location>
</feature>
<feature type="transmembrane region" description="Helical" evidence="9">
    <location>
        <begin position="138"/>
        <end position="155"/>
    </location>
</feature>
<evidence type="ECO:0000313" key="12">
    <source>
        <dbReference type="Proteomes" id="UP000005237"/>
    </source>
</evidence>
<keyword evidence="12" id="KW-1185">Reference proteome</keyword>
<feature type="chain" id="PRO_5035852826" description="Nuclear envelope integral membrane protein 1" evidence="10">
    <location>
        <begin position="17"/>
        <end position="569"/>
    </location>
</feature>
<feature type="region of interest" description="Disordered" evidence="8">
    <location>
        <begin position="409"/>
        <end position="428"/>
    </location>
</feature>
<keyword evidence="6 9" id="KW-0472">Membrane</keyword>
<name>A0A8R1DQG8_CAEJA</name>
<feature type="compositionally biased region" description="Acidic residues" evidence="8">
    <location>
        <begin position="415"/>
        <end position="428"/>
    </location>
</feature>